<evidence type="ECO:0000313" key="4">
    <source>
        <dbReference type="Proteomes" id="UP001589854"/>
    </source>
</evidence>
<dbReference type="Proteomes" id="UP001589854">
    <property type="component" value="Unassembled WGS sequence"/>
</dbReference>
<sequence>MSFSLIILISVASCFFLLTLFYILLNRKSISPMHGMMAAMTIGMMVGILGGTILGSKLPDNLFLSTIIGMLLGLSSGLLIGIPISLLASLDGMLSGLMGGMMGAMLGAMTAEDYLNPLIRILFVFDIVFTLIVIYMLEVDKFSKKEGILLRVLKNPVLLVLGLSALFFGMNSSGSITSKGSVGEIANYQDHNKSISSQPESSLIDITANDFKYLPNQIKVKKDQIVTLTLINEGKVEHDLQFNDLNAEIIKMDVHQHGNMKGDSYSCSIWKASIYYI</sequence>
<name>A0ABV6GN76_9BACI</name>
<comment type="caution">
    <text evidence="3">The sequence shown here is derived from an EMBL/GenBank/DDBJ whole genome shotgun (WGS) entry which is preliminary data.</text>
</comment>
<feature type="transmembrane region" description="Helical" evidence="1">
    <location>
        <begin position="149"/>
        <end position="170"/>
    </location>
</feature>
<keyword evidence="4" id="KW-1185">Reference proteome</keyword>
<evidence type="ECO:0000256" key="1">
    <source>
        <dbReference type="SAM" id="Phobius"/>
    </source>
</evidence>
<feature type="transmembrane region" description="Helical" evidence="1">
    <location>
        <begin position="94"/>
        <end position="111"/>
    </location>
</feature>
<dbReference type="Pfam" id="PF13473">
    <property type="entry name" value="Cupredoxin_1"/>
    <property type="match status" value="1"/>
</dbReference>
<evidence type="ECO:0000259" key="2">
    <source>
        <dbReference type="Pfam" id="PF13473"/>
    </source>
</evidence>
<protein>
    <submittedName>
        <fullName evidence="3">Cupredoxin domain-containing protein</fullName>
    </submittedName>
</protein>
<feature type="transmembrane region" description="Helical" evidence="1">
    <location>
        <begin position="62"/>
        <end position="82"/>
    </location>
</feature>
<keyword evidence="1" id="KW-1133">Transmembrane helix</keyword>
<keyword evidence="1" id="KW-0472">Membrane</keyword>
<feature type="transmembrane region" description="Helical" evidence="1">
    <location>
        <begin position="6"/>
        <end position="25"/>
    </location>
</feature>
<dbReference type="InterPro" id="IPR028096">
    <property type="entry name" value="EfeO_Cupredoxin"/>
</dbReference>
<feature type="domain" description="EfeO-type cupredoxin-like" evidence="2">
    <location>
        <begin position="198"/>
        <end position="248"/>
    </location>
</feature>
<feature type="transmembrane region" description="Helical" evidence="1">
    <location>
        <begin position="117"/>
        <end position="137"/>
    </location>
</feature>
<proteinExistence type="predicted"/>
<organism evidence="3 4">
    <name type="scientific">Metabacillus herbersteinensis</name>
    <dbReference type="NCBI Taxonomy" id="283816"/>
    <lineage>
        <taxon>Bacteria</taxon>
        <taxon>Bacillati</taxon>
        <taxon>Bacillota</taxon>
        <taxon>Bacilli</taxon>
        <taxon>Bacillales</taxon>
        <taxon>Bacillaceae</taxon>
        <taxon>Metabacillus</taxon>
    </lineage>
</organism>
<accession>A0ABV6GN76</accession>
<keyword evidence="1" id="KW-0812">Transmembrane</keyword>
<dbReference type="EMBL" id="JBHLVO010000049">
    <property type="protein sequence ID" value="MFC0274851.1"/>
    <property type="molecule type" value="Genomic_DNA"/>
</dbReference>
<dbReference type="InterPro" id="IPR008972">
    <property type="entry name" value="Cupredoxin"/>
</dbReference>
<reference evidence="3 4" key="1">
    <citation type="submission" date="2024-09" db="EMBL/GenBank/DDBJ databases">
        <authorList>
            <person name="Sun Q."/>
            <person name="Mori K."/>
        </authorList>
    </citation>
    <scope>NUCLEOTIDE SEQUENCE [LARGE SCALE GENOMIC DNA]</scope>
    <source>
        <strain evidence="3 4">CCM 7228</strain>
    </source>
</reference>
<feature type="transmembrane region" description="Helical" evidence="1">
    <location>
        <begin position="37"/>
        <end position="56"/>
    </location>
</feature>
<gene>
    <name evidence="3" type="ORF">ACFFIX_26440</name>
</gene>
<evidence type="ECO:0000313" key="3">
    <source>
        <dbReference type="EMBL" id="MFC0274851.1"/>
    </source>
</evidence>
<dbReference type="SUPFAM" id="SSF49503">
    <property type="entry name" value="Cupredoxins"/>
    <property type="match status" value="1"/>
</dbReference>
<dbReference type="RefSeq" id="WP_378939507.1">
    <property type="nucleotide sequence ID" value="NZ_JBHLVO010000049.1"/>
</dbReference>
<dbReference type="Gene3D" id="2.60.40.420">
    <property type="entry name" value="Cupredoxins - blue copper proteins"/>
    <property type="match status" value="1"/>
</dbReference>